<dbReference type="InterPro" id="IPR051043">
    <property type="entry name" value="Sulfatase_Mod_Factor_Kinase"/>
</dbReference>
<organism evidence="3 4">
    <name type="scientific">Bacteroides ovatus</name>
    <dbReference type="NCBI Taxonomy" id="28116"/>
    <lineage>
        <taxon>Bacteria</taxon>
        <taxon>Pseudomonadati</taxon>
        <taxon>Bacteroidota</taxon>
        <taxon>Bacteroidia</taxon>
        <taxon>Bacteroidales</taxon>
        <taxon>Bacteroidaceae</taxon>
        <taxon>Bacteroides</taxon>
    </lineage>
</organism>
<evidence type="ECO:0000259" key="2">
    <source>
        <dbReference type="Pfam" id="PF03781"/>
    </source>
</evidence>
<reference evidence="3 4" key="1">
    <citation type="submission" date="2016-10" db="EMBL/GenBank/DDBJ databases">
        <authorList>
            <person name="de Groot N.N."/>
        </authorList>
    </citation>
    <scope>NUCLEOTIDE SEQUENCE [LARGE SCALE GENOMIC DNA]</scope>
    <source>
        <strain evidence="3 4">NLAE-zl-C57</strain>
    </source>
</reference>
<evidence type="ECO:0000256" key="1">
    <source>
        <dbReference type="SAM" id="SignalP"/>
    </source>
</evidence>
<proteinExistence type="predicted"/>
<accession>A0A1G7ZRA3</accession>
<dbReference type="Proteomes" id="UP000181870">
    <property type="component" value="Unassembled WGS sequence"/>
</dbReference>
<feature type="signal peptide" evidence="1">
    <location>
        <begin position="1"/>
        <end position="20"/>
    </location>
</feature>
<sequence length="613" mass="67372">MKNKVFLFLMLTIVSLLISACKEEEIVEASVQVTTQGFARVGQSTAFVSAYITKGIIPENAMTGFCWSETPSPTVKDSKVEVASDLTGNSYMLQMTGLSPSTEYYVRAYIHDGGYVYYGNELKFTTKEIPGDGWCVIDDVTDITPTTATALMQIADNGGMEIVEYGVCYKETDTEFAPPAIDEPTIDGKKIVADAGGAAFDAFIENLSQNTNYLVRPYFKTETGVVYGETIWFKTMNFIKTGDVFPGYQSAYLYGEVLMDAGSPTVERGVCWGTTQNPTLEEDAYQKVEKGIGSYYSIVGGLKKGTTYYVRAYAKNADGVFYGLPVEFTTRTGNILPGLTMDQMVLVEAGTFMMGEPKTNEIPSAIDGTTYGKEPVHEVSITKDFYIGKYEITNEQLCVFMNVYQSARTRSAVAKALFNSKRAAWAFDVSGTLPNQVHTPKSGKGRNPVVNITWACAEQYCEWLSAELGVKVRLPSEAEWEYAARGGNKSNGYIYSGSNVQSEVAVFTSSGIGTKPVGSLTPNELGIYDMTGNAFEYCRDAYDVNFYMDQVGKITENPYKANTGDPAIVIRGGSFKHDKYFRVSARGSAKHKGDCGDYSGFRIVMEKLPDNYK</sequence>
<dbReference type="Gene3D" id="3.90.1580.10">
    <property type="entry name" value="paralog of FGE (formylglycine-generating enzyme)"/>
    <property type="match status" value="1"/>
</dbReference>
<keyword evidence="1" id="KW-0732">Signal</keyword>
<dbReference type="SUPFAM" id="SSF56436">
    <property type="entry name" value="C-type lectin-like"/>
    <property type="match status" value="1"/>
</dbReference>
<dbReference type="InterPro" id="IPR042095">
    <property type="entry name" value="SUMF_sf"/>
</dbReference>
<dbReference type="InterPro" id="IPR005532">
    <property type="entry name" value="SUMF_dom"/>
</dbReference>
<name>A0A1G7ZRA3_BACOV</name>
<dbReference type="GO" id="GO:0120147">
    <property type="term" value="F:formylglycine-generating oxidase activity"/>
    <property type="evidence" value="ECO:0007669"/>
    <property type="project" value="TreeGrafter"/>
</dbReference>
<dbReference type="AlphaFoldDB" id="A0A1G7ZRA3"/>
<evidence type="ECO:0000313" key="3">
    <source>
        <dbReference type="EMBL" id="SDH11224.1"/>
    </source>
</evidence>
<dbReference type="InterPro" id="IPR036116">
    <property type="entry name" value="FN3_sf"/>
</dbReference>
<gene>
    <name evidence="3" type="ORF">SAMN05192582_1001188</name>
</gene>
<dbReference type="SUPFAM" id="SSF49265">
    <property type="entry name" value="Fibronectin type III"/>
    <property type="match status" value="1"/>
</dbReference>
<evidence type="ECO:0000313" key="4">
    <source>
        <dbReference type="Proteomes" id="UP000181870"/>
    </source>
</evidence>
<dbReference type="PANTHER" id="PTHR23150">
    <property type="entry name" value="SULFATASE MODIFYING FACTOR 1, 2"/>
    <property type="match status" value="1"/>
</dbReference>
<dbReference type="PANTHER" id="PTHR23150:SF19">
    <property type="entry name" value="FORMYLGLYCINE-GENERATING ENZYME"/>
    <property type="match status" value="1"/>
</dbReference>
<dbReference type="Pfam" id="PF03781">
    <property type="entry name" value="FGE-sulfatase"/>
    <property type="match status" value="1"/>
</dbReference>
<dbReference type="EMBL" id="FNDO01000001">
    <property type="protein sequence ID" value="SDH11224.1"/>
    <property type="molecule type" value="Genomic_DNA"/>
</dbReference>
<feature type="domain" description="Sulfatase-modifying factor enzyme-like" evidence="2">
    <location>
        <begin position="341"/>
        <end position="604"/>
    </location>
</feature>
<protein>
    <submittedName>
        <fullName evidence="3">Formylglycine-generating enzyme, required for sulfatase activity, contains SUMF1/FGE domain</fullName>
    </submittedName>
</protein>
<dbReference type="PROSITE" id="PS51257">
    <property type="entry name" value="PROKAR_LIPOPROTEIN"/>
    <property type="match status" value="1"/>
</dbReference>
<dbReference type="InterPro" id="IPR016187">
    <property type="entry name" value="CTDL_fold"/>
</dbReference>
<feature type="chain" id="PRO_5010161579" evidence="1">
    <location>
        <begin position="21"/>
        <end position="613"/>
    </location>
</feature>